<reference evidence="1 2" key="1">
    <citation type="journal article" date="2018" name="Mol. Plant">
        <title>The genome of Artemisia annua provides insight into the evolution of Asteraceae family and artemisinin biosynthesis.</title>
        <authorList>
            <person name="Shen Q."/>
            <person name="Zhang L."/>
            <person name="Liao Z."/>
            <person name="Wang S."/>
            <person name="Yan T."/>
            <person name="Shi P."/>
            <person name="Liu M."/>
            <person name="Fu X."/>
            <person name="Pan Q."/>
            <person name="Wang Y."/>
            <person name="Lv Z."/>
            <person name="Lu X."/>
            <person name="Zhang F."/>
            <person name="Jiang W."/>
            <person name="Ma Y."/>
            <person name="Chen M."/>
            <person name="Hao X."/>
            <person name="Li L."/>
            <person name="Tang Y."/>
            <person name="Lv G."/>
            <person name="Zhou Y."/>
            <person name="Sun X."/>
            <person name="Brodelius P.E."/>
            <person name="Rose J.K.C."/>
            <person name="Tang K."/>
        </authorList>
    </citation>
    <scope>NUCLEOTIDE SEQUENCE [LARGE SCALE GENOMIC DNA]</scope>
    <source>
        <strain evidence="2">cv. Huhao1</strain>
        <tissue evidence="1">Leaf</tissue>
    </source>
</reference>
<dbReference type="Proteomes" id="UP000245207">
    <property type="component" value="Unassembled WGS sequence"/>
</dbReference>
<gene>
    <name evidence="1" type="ORF">CTI12_AA305480</name>
</gene>
<comment type="caution">
    <text evidence="1">The sequence shown here is derived from an EMBL/GenBank/DDBJ whole genome shotgun (WGS) entry which is preliminary data.</text>
</comment>
<name>A0A2U1LXU8_ARTAN</name>
<organism evidence="1 2">
    <name type="scientific">Artemisia annua</name>
    <name type="common">Sweet wormwood</name>
    <dbReference type="NCBI Taxonomy" id="35608"/>
    <lineage>
        <taxon>Eukaryota</taxon>
        <taxon>Viridiplantae</taxon>
        <taxon>Streptophyta</taxon>
        <taxon>Embryophyta</taxon>
        <taxon>Tracheophyta</taxon>
        <taxon>Spermatophyta</taxon>
        <taxon>Magnoliopsida</taxon>
        <taxon>eudicotyledons</taxon>
        <taxon>Gunneridae</taxon>
        <taxon>Pentapetalae</taxon>
        <taxon>asterids</taxon>
        <taxon>campanulids</taxon>
        <taxon>Asterales</taxon>
        <taxon>Asteraceae</taxon>
        <taxon>Asteroideae</taxon>
        <taxon>Anthemideae</taxon>
        <taxon>Artemisiinae</taxon>
        <taxon>Artemisia</taxon>
    </lineage>
</organism>
<dbReference type="AlphaFoldDB" id="A0A2U1LXU8"/>
<keyword evidence="2" id="KW-1185">Reference proteome</keyword>
<sequence length="56" mass="6573">MEEEGCSLWLCFPATWWLAAEIVHEQDVWTNNAVFSSHMAEDDGDFLWFFRPHGGR</sequence>
<evidence type="ECO:0000313" key="2">
    <source>
        <dbReference type="Proteomes" id="UP000245207"/>
    </source>
</evidence>
<dbReference type="EMBL" id="PKPP01007282">
    <property type="protein sequence ID" value="PWA53832.1"/>
    <property type="molecule type" value="Genomic_DNA"/>
</dbReference>
<proteinExistence type="predicted"/>
<evidence type="ECO:0000313" key="1">
    <source>
        <dbReference type="EMBL" id="PWA53832.1"/>
    </source>
</evidence>
<accession>A0A2U1LXU8</accession>
<protein>
    <submittedName>
        <fullName evidence="1">Uncharacterized protein</fullName>
    </submittedName>
</protein>